<protein>
    <recommendedName>
        <fullName evidence="10">Membrane palmitoylated protein 2</fullName>
    </recommendedName>
</protein>
<dbReference type="InterPro" id="IPR014775">
    <property type="entry name" value="L27_C"/>
</dbReference>
<dbReference type="SMART" id="SM00228">
    <property type="entry name" value="PDZ"/>
    <property type="match status" value="1"/>
</dbReference>
<proteinExistence type="inferred from homology"/>
<dbReference type="GeneID" id="100011252"/>
<feature type="domain" description="SH3" evidence="4">
    <location>
        <begin position="174"/>
        <end position="245"/>
    </location>
</feature>
<dbReference type="InterPro" id="IPR050716">
    <property type="entry name" value="MAGUK"/>
</dbReference>
<dbReference type="AlphaFoldDB" id="F7E715"/>
<dbReference type="PROSITE" id="PS50106">
    <property type="entry name" value="PDZ"/>
    <property type="match status" value="1"/>
</dbReference>
<dbReference type="SUPFAM" id="SSF52540">
    <property type="entry name" value="P-loop containing nucleoside triphosphate hydrolases"/>
    <property type="match status" value="1"/>
</dbReference>
<dbReference type="Ensembl" id="ENSMODT00000039299.2">
    <property type="protein sequence ID" value="ENSMODP00000037696.2"/>
    <property type="gene ID" value="ENSMODG00000025325.2"/>
</dbReference>
<dbReference type="GeneTree" id="ENSGT00940000158500"/>
<dbReference type="SMART" id="SM00072">
    <property type="entry name" value="GuKc"/>
    <property type="match status" value="1"/>
</dbReference>
<feature type="domain" description="Guanylate kinase-like" evidence="5">
    <location>
        <begin position="300"/>
        <end position="486"/>
    </location>
</feature>
<dbReference type="SUPFAM" id="SSF50156">
    <property type="entry name" value="PDZ domain-like"/>
    <property type="match status" value="1"/>
</dbReference>
<dbReference type="Pfam" id="PF00595">
    <property type="entry name" value="PDZ"/>
    <property type="match status" value="1"/>
</dbReference>
<sequence>MEKLLAKAPARAAGPEDSALDSLALANEILADIHPLRSADENVAELLRILKEPHFRALLEARDTLASEGYEPPPASSDSPLPPEDAVQLLSIHKRAGEPLGVTLRVENNDLVIARILRGGVIDRGGLLRVGDVIKEADGRRVGTDAGGLQELLRTAGRDVLLKILPSSRRATSPQDMFVKCHFDYDPGADSLIPCQEVGLSFSRGDVLQIVNTDDPNWWQARHAEEGSSTAAGLVPSQTLEEKRKAFVRCGRSSPEPLCGAAGSQKKKRRIMYDTHRNADFDRHEIQIYEEVVRAPPFQRKVLVLIGAQGVGRRTLKNILIVLNPSLFGTTVPFTSRKPRKGEDEQVYRFVSRPEMEADIRAGRYLEYGEYQGNLYGTKTESIFEVTQAGKTCILDVNPRALKLLRTADFMPYVVFIAAPKLDILRAMHEATVNSGITTKLPTQAMLQRTVSESGHIQGTYSHYFDLTIVNDDLDKAFEKLLAAFERLRTEPQWIPVSWLY</sequence>
<dbReference type="InParanoid" id="F7E715"/>
<reference evidence="8" key="3">
    <citation type="submission" date="2025-09" db="UniProtKB">
        <authorList>
            <consortium name="Ensembl"/>
        </authorList>
    </citation>
    <scope>IDENTIFICATION</scope>
</reference>
<dbReference type="InterPro" id="IPR001478">
    <property type="entry name" value="PDZ"/>
</dbReference>
<organism evidence="8 9">
    <name type="scientific">Monodelphis domestica</name>
    <name type="common">Gray short-tailed opossum</name>
    <dbReference type="NCBI Taxonomy" id="13616"/>
    <lineage>
        <taxon>Eukaryota</taxon>
        <taxon>Metazoa</taxon>
        <taxon>Chordata</taxon>
        <taxon>Craniata</taxon>
        <taxon>Vertebrata</taxon>
        <taxon>Euteleostomi</taxon>
        <taxon>Mammalia</taxon>
        <taxon>Metatheria</taxon>
        <taxon>Didelphimorphia</taxon>
        <taxon>Didelphidae</taxon>
        <taxon>Monodelphis</taxon>
    </lineage>
</organism>
<name>F7E715_MONDO</name>
<feature type="domain" description="L27" evidence="7">
    <location>
        <begin position="15"/>
        <end position="73"/>
    </location>
</feature>
<dbReference type="PROSITE" id="PS51022">
    <property type="entry name" value="L27"/>
    <property type="match status" value="1"/>
</dbReference>
<reference evidence="8" key="2">
    <citation type="submission" date="2025-08" db="UniProtKB">
        <authorList>
            <consortium name="Ensembl"/>
        </authorList>
    </citation>
    <scope>IDENTIFICATION</scope>
</reference>
<evidence type="ECO:0000313" key="8">
    <source>
        <dbReference type="Ensembl" id="ENSMODP00000037696.2"/>
    </source>
</evidence>
<keyword evidence="9" id="KW-1185">Reference proteome</keyword>
<dbReference type="Gene3D" id="1.10.287.650">
    <property type="entry name" value="L27 domain"/>
    <property type="match status" value="1"/>
</dbReference>
<dbReference type="Gene3D" id="2.30.42.10">
    <property type="match status" value="1"/>
</dbReference>
<dbReference type="Pfam" id="PF00625">
    <property type="entry name" value="Guanylate_kin"/>
    <property type="match status" value="1"/>
</dbReference>
<dbReference type="RefSeq" id="XP_056665675.1">
    <property type="nucleotide sequence ID" value="XM_056809697.1"/>
</dbReference>
<dbReference type="RefSeq" id="XP_056665676.1">
    <property type="nucleotide sequence ID" value="XM_056809698.1"/>
</dbReference>
<dbReference type="InterPro" id="IPR027417">
    <property type="entry name" value="P-loop_NTPase"/>
</dbReference>
<evidence type="ECO:0000313" key="9">
    <source>
        <dbReference type="Proteomes" id="UP000002280"/>
    </source>
</evidence>
<dbReference type="STRING" id="13616.ENSMODP00000037696"/>
<comment type="similarity">
    <text evidence="1">Belongs to the MAGUK family.</text>
</comment>
<evidence type="ECO:0000259" key="4">
    <source>
        <dbReference type="PROSITE" id="PS50002"/>
    </source>
</evidence>
<dbReference type="GO" id="GO:0005911">
    <property type="term" value="C:cell-cell junction"/>
    <property type="evidence" value="ECO:0000318"/>
    <property type="project" value="GO_Central"/>
</dbReference>
<dbReference type="PROSITE" id="PS50002">
    <property type="entry name" value="SH3"/>
    <property type="match status" value="1"/>
</dbReference>
<dbReference type="InterPro" id="IPR004172">
    <property type="entry name" value="L27_dom"/>
</dbReference>
<reference evidence="8 9" key="1">
    <citation type="journal article" date="2007" name="Nature">
        <title>Genome of the marsupial Monodelphis domestica reveals innovation in non-coding sequences.</title>
        <authorList>
            <person name="Mikkelsen T.S."/>
            <person name="Wakefield M.J."/>
            <person name="Aken B."/>
            <person name="Amemiya C.T."/>
            <person name="Chang J.L."/>
            <person name="Duke S."/>
            <person name="Garber M."/>
            <person name="Gentles A.J."/>
            <person name="Goodstadt L."/>
            <person name="Heger A."/>
            <person name="Jurka J."/>
            <person name="Kamal M."/>
            <person name="Mauceli E."/>
            <person name="Searle S.M."/>
            <person name="Sharpe T."/>
            <person name="Baker M.L."/>
            <person name="Batzer M.A."/>
            <person name="Benos P.V."/>
            <person name="Belov K."/>
            <person name="Clamp M."/>
            <person name="Cook A."/>
            <person name="Cuff J."/>
            <person name="Das R."/>
            <person name="Davidow L."/>
            <person name="Deakin J.E."/>
            <person name="Fazzari M.J."/>
            <person name="Glass J.L."/>
            <person name="Grabherr M."/>
            <person name="Greally J.M."/>
            <person name="Gu W."/>
            <person name="Hore T.A."/>
            <person name="Huttley G.A."/>
            <person name="Kleber M."/>
            <person name="Jirtle R.L."/>
            <person name="Koina E."/>
            <person name="Lee J.T."/>
            <person name="Mahony S."/>
            <person name="Marra M.A."/>
            <person name="Miller R.D."/>
            <person name="Nicholls R.D."/>
            <person name="Oda M."/>
            <person name="Papenfuss A.T."/>
            <person name="Parra Z.E."/>
            <person name="Pollock D.D."/>
            <person name="Ray D.A."/>
            <person name="Schein J.E."/>
            <person name="Speed T.P."/>
            <person name="Thompson K."/>
            <person name="VandeBerg J.L."/>
            <person name="Wade C.M."/>
            <person name="Walker J.A."/>
            <person name="Waters P.D."/>
            <person name="Webber C."/>
            <person name="Weidman J.R."/>
            <person name="Xie X."/>
            <person name="Zody M.C."/>
            <person name="Baldwin J."/>
            <person name="Abdouelleil A."/>
            <person name="Abdulkadir J."/>
            <person name="Abebe A."/>
            <person name="Abera B."/>
            <person name="Abreu J."/>
            <person name="Acer S.C."/>
            <person name="Aftuck L."/>
            <person name="Alexander A."/>
            <person name="An P."/>
            <person name="Anderson E."/>
            <person name="Anderson S."/>
            <person name="Arachi H."/>
            <person name="Azer M."/>
            <person name="Bachantsang P."/>
            <person name="Barry A."/>
            <person name="Bayul T."/>
            <person name="Berlin A."/>
            <person name="Bessette D."/>
            <person name="Bloom T."/>
            <person name="Bloom T."/>
            <person name="Boguslavskiy L."/>
            <person name="Bonnet C."/>
            <person name="Boukhgalter B."/>
            <person name="Bourzgui I."/>
            <person name="Brown A."/>
            <person name="Cahill P."/>
            <person name="Channer S."/>
            <person name="Cheshatsang Y."/>
            <person name="Chuda L."/>
            <person name="Citroen M."/>
            <person name="Collymore A."/>
            <person name="Cooke P."/>
            <person name="Costello M."/>
            <person name="D'Aco K."/>
            <person name="Daza R."/>
            <person name="De Haan G."/>
            <person name="DeGray S."/>
            <person name="DeMaso C."/>
            <person name="Dhargay N."/>
            <person name="Dooley K."/>
            <person name="Dooley E."/>
            <person name="Doricent M."/>
            <person name="Dorje P."/>
            <person name="Dorjee K."/>
            <person name="Dupes A."/>
            <person name="Elong R."/>
            <person name="Falk J."/>
            <person name="Farina A."/>
            <person name="Faro S."/>
            <person name="Ferguson D."/>
            <person name="Fisher S."/>
            <person name="Foley C.D."/>
            <person name="Franke A."/>
            <person name="Friedrich D."/>
            <person name="Gadbois L."/>
            <person name="Gearin G."/>
            <person name="Gearin C.R."/>
            <person name="Giannoukos G."/>
            <person name="Goode T."/>
            <person name="Graham J."/>
            <person name="Grandbois E."/>
            <person name="Grewal S."/>
            <person name="Gyaltsen K."/>
            <person name="Hafez N."/>
            <person name="Hagos B."/>
            <person name="Hall J."/>
            <person name="Henson C."/>
            <person name="Hollinger A."/>
            <person name="Honan T."/>
            <person name="Huard M.D."/>
            <person name="Hughes L."/>
            <person name="Hurhula B."/>
            <person name="Husby M.E."/>
            <person name="Kamat A."/>
            <person name="Kanga B."/>
            <person name="Kashin S."/>
            <person name="Khazanovich D."/>
            <person name="Kisner P."/>
            <person name="Lance K."/>
            <person name="Lara M."/>
            <person name="Lee W."/>
            <person name="Lennon N."/>
            <person name="Letendre F."/>
            <person name="LeVine R."/>
            <person name="Lipovsky A."/>
            <person name="Liu X."/>
            <person name="Liu J."/>
            <person name="Liu S."/>
            <person name="Lokyitsang T."/>
            <person name="Lokyitsang Y."/>
            <person name="Lubonja R."/>
            <person name="Lui A."/>
            <person name="MacDonald P."/>
            <person name="Magnisalis V."/>
            <person name="Maru K."/>
            <person name="Matthews C."/>
            <person name="McCusker W."/>
            <person name="McDonough S."/>
            <person name="Mehta T."/>
            <person name="Meldrim J."/>
            <person name="Meneus L."/>
            <person name="Mihai O."/>
            <person name="Mihalev A."/>
            <person name="Mihova T."/>
            <person name="Mittelman R."/>
            <person name="Mlenga V."/>
            <person name="Montmayeur A."/>
            <person name="Mulrain L."/>
            <person name="Navidi A."/>
            <person name="Naylor J."/>
            <person name="Negash T."/>
            <person name="Nguyen T."/>
            <person name="Nguyen N."/>
            <person name="Nicol R."/>
            <person name="Norbu C."/>
            <person name="Norbu N."/>
            <person name="Novod N."/>
            <person name="O'Neill B."/>
            <person name="Osman S."/>
            <person name="Markiewicz E."/>
            <person name="Oyono O.L."/>
            <person name="Patti C."/>
            <person name="Phunkhang P."/>
            <person name="Pierre F."/>
            <person name="Priest M."/>
            <person name="Raghuraman S."/>
            <person name="Rege F."/>
            <person name="Reyes R."/>
            <person name="Rise C."/>
            <person name="Rogov P."/>
            <person name="Ross K."/>
            <person name="Ryan E."/>
            <person name="Settipalli S."/>
            <person name="Shea T."/>
            <person name="Sherpa N."/>
            <person name="Shi L."/>
            <person name="Shih D."/>
            <person name="Sparrow T."/>
            <person name="Spaulding J."/>
            <person name="Stalker J."/>
            <person name="Stange-Thomann N."/>
            <person name="Stavropoulos S."/>
            <person name="Stone C."/>
            <person name="Strader C."/>
            <person name="Tesfaye S."/>
            <person name="Thomson T."/>
            <person name="Thoulutsang Y."/>
            <person name="Thoulutsang D."/>
            <person name="Topham K."/>
            <person name="Topping I."/>
            <person name="Tsamla T."/>
            <person name="Vassiliev H."/>
            <person name="Vo A."/>
            <person name="Wangchuk T."/>
            <person name="Wangdi T."/>
            <person name="Weiand M."/>
            <person name="Wilkinson J."/>
            <person name="Wilson A."/>
            <person name="Yadav S."/>
            <person name="Young G."/>
            <person name="Yu Q."/>
            <person name="Zembek L."/>
            <person name="Zhong D."/>
            <person name="Zimmer A."/>
            <person name="Zwirko Z."/>
            <person name="Jaffe D.B."/>
            <person name="Alvarez P."/>
            <person name="Brockman W."/>
            <person name="Butler J."/>
            <person name="Chin C."/>
            <person name="Gnerre S."/>
            <person name="MacCallum I."/>
            <person name="Graves J.A."/>
            <person name="Ponting C.P."/>
            <person name="Breen M."/>
            <person name="Samollow P.B."/>
            <person name="Lander E.S."/>
            <person name="Lindblad-Toh K."/>
        </authorList>
    </citation>
    <scope>NUCLEOTIDE SEQUENCE [LARGE SCALE GENOMIC DNA]</scope>
</reference>
<dbReference type="InterPro" id="IPR036034">
    <property type="entry name" value="PDZ_sf"/>
</dbReference>
<dbReference type="PROSITE" id="PS50052">
    <property type="entry name" value="GUANYLATE_KINASE_2"/>
    <property type="match status" value="1"/>
</dbReference>
<dbReference type="InterPro" id="IPR036028">
    <property type="entry name" value="SH3-like_dom_sf"/>
</dbReference>
<dbReference type="PANTHER" id="PTHR23122">
    <property type="entry name" value="MEMBRANE-ASSOCIATED GUANYLATE KINASE MAGUK"/>
    <property type="match status" value="1"/>
</dbReference>
<accession>F7E715</accession>
<evidence type="ECO:0000259" key="7">
    <source>
        <dbReference type="PROSITE" id="PS51022"/>
    </source>
</evidence>
<keyword evidence="2 3" id="KW-0728">SH3 domain</keyword>
<evidence type="ECO:0000256" key="3">
    <source>
        <dbReference type="PROSITE-ProRule" id="PRU00192"/>
    </source>
</evidence>
<dbReference type="Pfam" id="PF07653">
    <property type="entry name" value="SH3_2"/>
    <property type="match status" value="1"/>
</dbReference>
<dbReference type="SMART" id="SM00326">
    <property type="entry name" value="SH3"/>
    <property type="match status" value="1"/>
</dbReference>
<dbReference type="eggNOG" id="KOG0609">
    <property type="taxonomic scope" value="Eukaryota"/>
</dbReference>
<dbReference type="CDD" id="cd00071">
    <property type="entry name" value="GMPK"/>
    <property type="match status" value="1"/>
</dbReference>
<dbReference type="Pfam" id="PF02828">
    <property type="entry name" value="L27"/>
    <property type="match status" value="1"/>
</dbReference>
<evidence type="ECO:0000259" key="5">
    <source>
        <dbReference type="PROSITE" id="PS50052"/>
    </source>
</evidence>
<dbReference type="SMART" id="SM00569">
    <property type="entry name" value="L27"/>
    <property type="match status" value="1"/>
</dbReference>
<dbReference type="FunFam" id="2.30.30.40:FF:000069">
    <property type="entry name" value="MAGUK p55 subfamily member 6"/>
    <property type="match status" value="1"/>
</dbReference>
<dbReference type="Bgee" id="ENSMODG00000025325">
    <property type="expression patterns" value="Expressed in spermatid and 4 other cell types or tissues"/>
</dbReference>
<feature type="domain" description="PDZ" evidence="6">
    <location>
        <begin position="89"/>
        <end position="168"/>
    </location>
</feature>
<dbReference type="OMA" id="CHARILH"/>
<dbReference type="InterPro" id="IPR001452">
    <property type="entry name" value="SH3_domain"/>
</dbReference>
<dbReference type="SUPFAM" id="SSF50044">
    <property type="entry name" value="SH3-domain"/>
    <property type="match status" value="1"/>
</dbReference>
<dbReference type="Proteomes" id="UP000002280">
    <property type="component" value="Chromosome X"/>
</dbReference>
<dbReference type="InterPro" id="IPR008144">
    <property type="entry name" value="Guanylate_kin-like_dom"/>
</dbReference>
<dbReference type="GO" id="GO:0005886">
    <property type="term" value="C:plasma membrane"/>
    <property type="evidence" value="ECO:0000318"/>
    <property type="project" value="GO_Central"/>
</dbReference>
<dbReference type="CDD" id="cd11862">
    <property type="entry name" value="SH3_MPP"/>
    <property type="match status" value="1"/>
</dbReference>
<evidence type="ECO:0000256" key="2">
    <source>
        <dbReference type="ARBA" id="ARBA00022443"/>
    </source>
</evidence>
<dbReference type="HOGENOM" id="CLU_001715_5_1_1"/>
<dbReference type="InterPro" id="IPR008145">
    <property type="entry name" value="GK/Ca_channel_bsu"/>
</dbReference>
<dbReference type="Gene3D" id="3.40.50.300">
    <property type="entry name" value="P-loop containing nucleotide triphosphate hydrolases"/>
    <property type="match status" value="1"/>
</dbReference>
<dbReference type="SUPFAM" id="SSF101288">
    <property type="entry name" value="L27 domain"/>
    <property type="match status" value="1"/>
</dbReference>
<gene>
    <name evidence="8" type="primary">LOC100011252</name>
</gene>
<evidence type="ECO:0000256" key="1">
    <source>
        <dbReference type="ARBA" id="ARBA00007014"/>
    </source>
</evidence>
<evidence type="ECO:0000259" key="6">
    <source>
        <dbReference type="PROSITE" id="PS50106"/>
    </source>
</evidence>
<dbReference type="InterPro" id="IPR036892">
    <property type="entry name" value="L27_dom_sf"/>
</dbReference>
<evidence type="ECO:0008006" key="10">
    <source>
        <dbReference type="Google" id="ProtNLM"/>
    </source>
</evidence>
<dbReference type="Gene3D" id="2.30.30.40">
    <property type="entry name" value="SH3 Domains"/>
    <property type="match status" value="1"/>
</dbReference>